<dbReference type="GO" id="GO:0071986">
    <property type="term" value="C:Ragulator complex"/>
    <property type="evidence" value="ECO:0007669"/>
    <property type="project" value="TreeGrafter"/>
</dbReference>
<organism evidence="6 7">
    <name type="scientific">Nyctereutes procyonoides</name>
    <name type="common">Raccoon dog</name>
    <name type="synonym">Canis procyonoides</name>
    <dbReference type="NCBI Taxonomy" id="34880"/>
    <lineage>
        <taxon>Eukaryota</taxon>
        <taxon>Metazoa</taxon>
        <taxon>Chordata</taxon>
        <taxon>Craniata</taxon>
        <taxon>Vertebrata</taxon>
        <taxon>Euteleostomi</taxon>
        <taxon>Mammalia</taxon>
        <taxon>Eutheria</taxon>
        <taxon>Laurasiatheria</taxon>
        <taxon>Carnivora</taxon>
        <taxon>Caniformia</taxon>
        <taxon>Canidae</taxon>
        <taxon>Nyctereutes</taxon>
    </lineage>
</organism>
<dbReference type="PANTHER" id="PTHR13378">
    <property type="entry name" value="REGULATOR COMPLEX PROTEIN LAMTOR3"/>
    <property type="match status" value="1"/>
</dbReference>
<dbReference type="AlphaFoldDB" id="A0A811YF75"/>
<evidence type="ECO:0000256" key="5">
    <source>
        <dbReference type="ARBA" id="ARBA00045176"/>
    </source>
</evidence>
<dbReference type="EMBL" id="CAJHUB010000676">
    <property type="protein sequence ID" value="CAD7676151.1"/>
    <property type="molecule type" value="Genomic_DNA"/>
</dbReference>
<dbReference type="PANTHER" id="PTHR13378:SF1">
    <property type="entry name" value="RAGULATOR COMPLEX PROTEIN LAMTOR3"/>
    <property type="match status" value="1"/>
</dbReference>
<dbReference type="SMART" id="SM01278">
    <property type="entry name" value="MAPKK1_Int"/>
    <property type="match status" value="1"/>
</dbReference>
<name>A0A811YF75_NYCPR</name>
<dbReference type="GO" id="GO:0031902">
    <property type="term" value="C:late endosome membrane"/>
    <property type="evidence" value="ECO:0007669"/>
    <property type="project" value="UniProtKB-SubCell"/>
</dbReference>
<keyword evidence="7" id="KW-1185">Reference proteome</keyword>
<comment type="function">
    <text evidence="5">As part of the Ragulator complex it is involved in amino acid sensing and activation of mTORC1, a signaling complex promoting cell growth in response to growth factors, energy levels, and amino acids. Activated by amino acids through a mechanism involving the lysosomal V-ATPase, the Ragulator plays a dual role for the small GTPases Rag (RagA/RRAGA, RagB/RRAGB, RagC/RRAGC and/or RagD/RRAGD): it (1) acts as a guanine nucleotide exchange factor (GEF), activating the small GTPases Rag and (2) mediates recruitment of Rag GTPases to the lysosome membrane. Activated Ragulator and Rag GTPases function as a scaffold recruiting mTORC1 to lysosomes where it is in turn activated. Adapter protein that enhances the efficiency of the MAP kinase cascade facilitating the activation of MAPK2.</text>
</comment>
<evidence type="ECO:0000256" key="2">
    <source>
        <dbReference type="ARBA" id="ARBA00005356"/>
    </source>
</evidence>
<comment type="caution">
    <text evidence="6">The sequence shown here is derived from an EMBL/GenBank/DDBJ whole genome shotgun (WGS) entry which is preliminary data.</text>
</comment>
<accession>A0A811YF75</accession>
<dbReference type="GO" id="GO:0071230">
    <property type="term" value="P:cellular response to amino acid stimulus"/>
    <property type="evidence" value="ECO:0007669"/>
    <property type="project" value="TreeGrafter"/>
</dbReference>
<dbReference type="Gene3D" id="3.30.450.30">
    <property type="entry name" value="Dynein light chain 2a, cytoplasmic"/>
    <property type="match status" value="1"/>
</dbReference>
<gene>
    <name evidence="6" type="ORF">NYPRO_LOCUS8946</name>
</gene>
<evidence type="ECO:0000256" key="3">
    <source>
        <dbReference type="ARBA" id="ARBA00016095"/>
    </source>
</evidence>
<evidence type="ECO:0000256" key="4">
    <source>
        <dbReference type="ARBA" id="ARBA00032697"/>
    </source>
</evidence>
<comment type="subcellular location">
    <subcellularLocation>
        <location evidence="1">Late endosome membrane</location>
        <topology evidence="1">Peripheral membrane protein</topology>
        <orientation evidence="1">Cytoplasmic side</orientation>
    </subcellularLocation>
</comment>
<proteinExistence type="inferred from homology"/>
<evidence type="ECO:0000256" key="1">
    <source>
        <dbReference type="ARBA" id="ARBA00004492"/>
    </source>
</evidence>
<dbReference type="SUPFAM" id="SSF103196">
    <property type="entry name" value="Roadblock/LC7 domain"/>
    <property type="match status" value="1"/>
</dbReference>
<dbReference type="GO" id="GO:0032008">
    <property type="term" value="P:positive regulation of TOR signaling"/>
    <property type="evidence" value="ECO:0007669"/>
    <property type="project" value="TreeGrafter"/>
</dbReference>
<evidence type="ECO:0000313" key="6">
    <source>
        <dbReference type="EMBL" id="CAD7676151.1"/>
    </source>
</evidence>
<dbReference type="InterPro" id="IPR015019">
    <property type="entry name" value="LAMTOR3"/>
</dbReference>
<reference evidence="6" key="1">
    <citation type="submission" date="2020-12" db="EMBL/GenBank/DDBJ databases">
        <authorList>
            <consortium name="Molecular Ecology Group"/>
        </authorList>
    </citation>
    <scope>NUCLEOTIDE SEQUENCE</scope>
    <source>
        <strain evidence="6">TBG_1078</strain>
    </source>
</reference>
<dbReference type="Pfam" id="PF08923">
    <property type="entry name" value="MAPKK1_Int"/>
    <property type="match status" value="1"/>
</dbReference>
<comment type="similarity">
    <text evidence="2">Belongs to the LAMTOR3 family.</text>
</comment>
<dbReference type="Proteomes" id="UP000645828">
    <property type="component" value="Unassembled WGS sequence"/>
</dbReference>
<sequence length="122" mass="13501">MSDSFPQEALPTRGWEAGISRMYDSCIEGLHAIVMSDRGGVRIIKVANDNAPEHALRPNFLPALALHQNQGANSDFQKTKVLICYLNIYQVVQFNHLLLEIKSLSQSVSLGKALAPLSEEPR</sequence>
<protein>
    <recommendedName>
        <fullName evidence="3">Ragulator complex protein LAMTOR3</fullName>
    </recommendedName>
    <alternativeName>
        <fullName evidence="4">Late endosomal/lysosomal adaptor and MAPK and MTOR activator 3</fullName>
    </alternativeName>
</protein>
<evidence type="ECO:0000313" key="7">
    <source>
        <dbReference type="Proteomes" id="UP000645828"/>
    </source>
</evidence>